<organism evidence="1 2">
    <name type="scientific">Christiangramia gaetbulicola</name>
    <dbReference type="NCBI Taxonomy" id="703340"/>
    <lineage>
        <taxon>Bacteria</taxon>
        <taxon>Pseudomonadati</taxon>
        <taxon>Bacteroidota</taxon>
        <taxon>Flavobacteriia</taxon>
        <taxon>Flavobacteriales</taxon>
        <taxon>Flavobacteriaceae</taxon>
        <taxon>Christiangramia</taxon>
    </lineage>
</organism>
<gene>
    <name evidence="1" type="ORF">C8P64_2507</name>
</gene>
<dbReference type="AlphaFoldDB" id="A0A2T6AE51"/>
<dbReference type="PROSITE" id="PS51257">
    <property type="entry name" value="PROKAR_LIPOPROTEIN"/>
    <property type="match status" value="1"/>
</dbReference>
<comment type="caution">
    <text evidence="1">The sequence shown here is derived from an EMBL/GenBank/DDBJ whole genome shotgun (WGS) entry which is preliminary data.</text>
</comment>
<evidence type="ECO:0000313" key="2">
    <source>
        <dbReference type="Proteomes" id="UP000244174"/>
    </source>
</evidence>
<evidence type="ECO:0000313" key="1">
    <source>
        <dbReference type="EMBL" id="PTX42091.1"/>
    </source>
</evidence>
<dbReference type="OrthoDB" id="892266at2"/>
<keyword evidence="2" id="KW-1185">Reference proteome</keyword>
<dbReference type="RefSeq" id="WP_108172399.1">
    <property type="nucleotide sequence ID" value="NZ_QBKQ01000003.1"/>
</dbReference>
<name>A0A2T6AE51_9FLAO</name>
<dbReference type="Proteomes" id="UP000244174">
    <property type="component" value="Unassembled WGS sequence"/>
</dbReference>
<dbReference type="EMBL" id="QBKQ01000003">
    <property type="protein sequence ID" value="PTX42091.1"/>
    <property type="molecule type" value="Genomic_DNA"/>
</dbReference>
<reference evidence="1 2" key="1">
    <citation type="submission" date="2018-04" db="EMBL/GenBank/DDBJ databases">
        <title>Genomic Encyclopedia of Archaeal and Bacterial Type Strains, Phase II (KMG-II): from individual species to whole genera.</title>
        <authorList>
            <person name="Goeker M."/>
        </authorList>
    </citation>
    <scope>NUCLEOTIDE SEQUENCE [LARGE SCALE GENOMIC DNA]</scope>
    <source>
        <strain evidence="1 2">DSM 23082</strain>
    </source>
</reference>
<accession>A0A2T6AE51</accession>
<proteinExistence type="predicted"/>
<protein>
    <submittedName>
        <fullName evidence="1">Uncharacterized protein</fullName>
    </submittedName>
</protein>
<sequence>MKKLLFLLALGFFVMSCNDKKKEEESATENPNLEIHEKIAMANGLKEFDSISEIKFTFNVKVNDTLRSERQWVWNLESDKISLTEKDSTMSYTKKDSLAKEKEYIDQRFVNDSYWLLFPYQLKWSDADISEAKTAKAPISGKEMQMLTVSYPSEGGYTPGDSYDIYFNDDYMIQEWVYKASGGGREMATTWEDYEDYEGVKIAKMHKSADGSFELYFTDISVKE</sequence>